<evidence type="ECO:0000313" key="2">
    <source>
        <dbReference type="EMBL" id="KAA8892665.1"/>
    </source>
</evidence>
<feature type="compositionally biased region" description="Polar residues" evidence="1">
    <location>
        <begin position="192"/>
        <end position="201"/>
    </location>
</feature>
<proteinExistence type="predicted"/>
<dbReference type="AlphaFoldDB" id="A0A5J5EB68"/>
<feature type="region of interest" description="Disordered" evidence="1">
    <location>
        <begin position="1"/>
        <end position="26"/>
    </location>
</feature>
<name>A0A5J5EB68_9PEZI</name>
<feature type="region of interest" description="Disordered" evidence="1">
    <location>
        <begin position="121"/>
        <end position="227"/>
    </location>
</feature>
<feature type="compositionally biased region" description="Polar residues" evidence="1">
    <location>
        <begin position="86"/>
        <end position="96"/>
    </location>
</feature>
<sequence length="400" mass="42773">MRPNTPPLDASPLVSPPDLESVATSGDVDIDVGGVAASSVSDAAVDDPVKKALQEWRFPGHDDPVSDGEQSAGPSGHVSMRMAVPQHQTRPFGSSSQDDENDAHALAFVQPGMTIPSIESRTASHRGHSGVASQHVTATHCGGNATTKSDEVPGKNSPHSGVSGASSVSSYDGMVSQTSGGRHESPQDRIPASSSTDSGQRVSIPLEGNASPPGPVRPADFEFGQHGRLKRAPGQRVRRLVMLAGRAIEYRLIINGTFFFTGLLPHFKEIGLDVMLDDFATDLSSKAWDIPAGKVYLNSGGIRVMMGRSPRVIPFWTVKELEDAYQESLGLGEWPLVVTCNLKVVLEDGKKIGADMPGQWFRRHRSELITRLSVNYGYDSEATSLAAWLLKAIRDACCPS</sequence>
<reference evidence="2 4" key="1">
    <citation type="submission" date="2019-09" db="EMBL/GenBank/DDBJ databases">
        <title>Draft genome of the ectomycorrhizal ascomycete Sphaerosporella brunnea.</title>
        <authorList>
            <consortium name="DOE Joint Genome Institute"/>
            <person name="Benucci G.M."/>
            <person name="Marozzi G."/>
            <person name="Antonielli L."/>
            <person name="Sanchez S."/>
            <person name="Marco P."/>
            <person name="Wang X."/>
            <person name="Falini L.B."/>
            <person name="Barry K."/>
            <person name="Haridas S."/>
            <person name="Lipzen A."/>
            <person name="Labutti K."/>
            <person name="Grigoriev I.V."/>
            <person name="Murat C."/>
            <person name="Martin F."/>
            <person name="Albertini E."/>
            <person name="Donnini D."/>
            <person name="Bonito G."/>
        </authorList>
    </citation>
    <scope>NUCLEOTIDE SEQUENCE [LARGE SCALE GENOMIC DNA]</scope>
    <source>
        <strain evidence="2 4">Sb_GMNB300</strain>
    </source>
</reference>
<evidence type="ECO:0000256" key="1">
    <source>
        <dbReference type="SAM" id="MobiDB-lite"/>
    </source>
</evidence>
<dbReference type="Proteomes" id="UP000326924">
    <property type="component" value="Unassembled WGS sequence"/>
</dbReference>
<organism evidence="2 4">
    <name type="scientific">Sphaerosporella brunnea</name>
    <dbReference type="NCBI Taxonomy" id="1250544"/>
    <lineage>
        <taxon>Eukaryota</taxon>
        <taxon>Fungi</taxon>
        <taxon>Dikarya</taxon>
        <taxon>Ascomycota</taxon>
        <taxon>Pezizomycotina</taxon>
        <taxon>Pezizomycetes</taxon>
        <taxon>Pezizales</taxon>
        <taxon>Pyronemataceae</taxon>
        <taxon>Sphaerosporella</taxon>
    </lineage>
</organism>
<dbReference type="EMBL" id="VXIS01000644">
    <property type="protein sequence ID" value="KAA8892665.1"/>
    <property type="molecule type" value="Genomic_DNA"/>
</dbReference>
<comment type="caution">
    <text evidence="2">The sequence shown here is derived from an EMBL/GenBank/DDBJ whole genome shotgun (WGS) entry which is preliminary data.</text>
</comment>
<gene>
    <name evidence="3" type="ORF">FN846DRAFT_960108</name>
    <name evidence="2" type="ORF">FN846DRAFT_982557</name>
</gene>
<dbReference type="InParanoid" id="A0A5J5EB68"/>
<accession>A0A5J5EB68</accession>
<feature type="region of interest" description="Disordered" evidence="1">
    <location>
        <begin position="56"/>
        <end position="109"/>
    </location>
</feature>
<feature type="compositionally biased region" description="Low complexity" evidence="1">
    <location>
        <begin position="160"/>
        <end position="170"/>
    </location>
</feature>
<dbReference type="EMBL" id="VXIS01000163">
    <property type="protein sequence ID" value="KAA8899726.1"/>
    <property type="molecule type" value="Genomic_DNA"/>
</dbReference>
<evidence type="ECO:0000313" key="3">
    <source>
        <dbReference type="EMBL" id="KAA8899726.1"/>
    </source>
</evidence>
<evidence type="ECO:0000313" key="4">
    <source>
        <dbReference type="Proteomes" id="UP000326924"/>
    </source>
</evidence>
<protein>
    <submittedName>
        <fullName evidence="2">Uncharacterized protein</fullName>
    </submittedName>
</protein>
<keyword evidence="4" id="KW-1185">Reference proteome</keyword>